<name>A0ABP7F4R7_9STAP</name>
<accession>A0ABP7F4R7</accession>
<evidence type="ECO:0000313" key="3">
    <source>
        <dbReference type="Proteomes" id="UP001500920"/>
    </source>
</evidence>
<gene>
    <name evidence="2" type="ORF">GCM10022378_19720</name>
</gene>
<organism evidence="2 3">
    <name type="scientific">Salinicoccus jeotgali</name>
    <dbReference type="NCBI Taxonomy" id="381634"/>
    <lineage>
        <taxon>Bacteria</taxon>
        <taxon>Bacillati</taxon>
        <taxon>Bacillota</taxon>
        <taxon>Bacilli</taxon>
        <taxon>Bacillales</taxon>
        <taxon>Staphylococcaceae</taxon>
        <taxon>Salinicoccus</taxon>
    </lineage>
</organism>
<reference evidence="3" key="1">
    <citation type="journal article" date="2019" name="Int. J. Syst. Evol. Microbiol.">
        <title>The Global Catalogue of Microorganisms (GCM) 10K type strain sequencing project: providing services to taxonomists for standard genome sequencing and annotation.</title>
        <authorList>
            <consortium name="The Broad Institute Genomics Platform"/>
            <consortium name="The Broad Institute Genome Sequencing Center for Infectious Disease"/>
            <person name="Wu L."/>
            <person name="Ma J."/>
        </authorList>
    </citation>
    <scope>NUCLEOTIDE SEQUENCE [LARGE SCALE GENOMIC DNA]</scope>
    <source>
        <strain evidence="3">JCM 16981</strain>
    </source>
</reference>
<dbReference type="SUPFAM" id="SSF47413">
    <property type="entry name" value="lambda repressor-like DNA-binding domains"/>
    <property type="match status" value="1"/>
</dbReference>
<sequence>MGFAKRYAEKRVEKDPEFKNVREDLVKIRNHELRAQLIELRLSLGLTQKEFADRVGVQQSVISRLENGNQNITIDRLQSILAKTGTGARLKIETEEKELIKH</sequence>
<dbReference type="Pfam" id="PF01381">
    <property type="entry name" value="HTH_3"/>
    <property type="match status" value="1"/>
</dbReference>
<dbReference type="InterPro" id="IPR001387">
    <property type="entry name" value="Cro/C1-type_HTH"/>
</dbReference>
<dbReference type="SMART" id="SM00530">
    <property type="entry name" value="HTH_XRE"/>
    <property type="match status" value="1"/>
</dbReference>
<protein>
    <recommendedName>
        <fullName evidence="1">HTH cro/C1-type domain-containing protein</fullName>
    </recommendedName>
</protein>
<dbReference type="Gene3D" id="1.10.260.40">
    <property type="entry name" value="lambda repressor-like DNA-binding domains"/>
    <property type="match status" value="1"/>
</dbReference>
<comment type="caution">
    <text evidence="2">The sequence shown here is derived from an EMBL/GenBank/DDBJ whole genome shotgun (WGS) entry which is preliminary data.</text>
</comment>
<dbReference type="RefSeq" id="WP_344703957.1">
    <property type="nucleotide sequence ID" value="NZ_BAABCK010000066.1"/>
</dbReference>
<dbReference type="CDD" id="cd00093">
    <property type="entry name" value="HTH_XRE"/>
    <property type="match status" value="1"/>
</dbReference>
<dbReference type="PROSITE" id="PS50943">
    <property type="entry name" value="HTH_CROC1"/>
    <property type="match status" value="1"/>
</dbReference>
<keyword evidence="3" id="KW-1185">Reference proteome</keyword>
<dbReference type="InterPro" id="IPR010982">
    <property type="entry name" value="Lambda_DNA-bd_dom_sf"/>
</dbReference>
<proteinExistence type="predicted"/>
<evidence type="ECO:0000259" key="1">
    <source>
        <dbReference type="PROSITE" id="PS50943"/>
    </source>
</evidence>
<dbReference type="EMBL" id="BAABCK010000066">
    <property type="protein sequence ID" value="GAA3731490.1"/>
    <property type="molecule type" value="Genomic_DNA"/>
</dbReference>
<evidence type="ECO:0000313" key="2">
    <source>
        <dbReference type="EMBL" id="GAA3731490.1"/>
    </source>
</evidence>
<dbReference type="Proteomes" id="UP001500920">
    <property type="component" value="Unassembled WGS sequence"/>
</dbReference>
<feature type="domain" description="HTH cro/C1-type" evidence="1">
    <location>
        <begin position="37"/>
        <end position="99"/>
    </location>
</feature>